<dbReference type="OrthoDB" id="5213862at2759"/>
<evidence type="ECO:0000313" key="3">
    <source>
        <dbReference type="Proteomes" id="UP000266234"/>
    </source>
</evidence>
<organism evidence="2 3">
    <name type="scientific">Fusarium longipes</name>
    <dbReference type="NCBI Taxonomy" id="694270"/>
    <lineage>
        <taxon>Eukaryota</taxon>
        <taxon>Fungi</taxon>
        <taxon>Dikarya</taxon>
        <taxon>Ascomycota</taxon>
        <taxon>Pezizomycotina</taxon>
        <taxon>Sordariomycetes</taxon>
        <taxon>Hypocreomycetidae</taxon>
        <taxon>Hypocreales</taxon>
        <taxon>Nectriaceae</taxon>
        <taxon>Fusarium</taxon>
    </lineage>
</organism>
<evidence type="ECO:0000313" key="2">
    <source>
        <dbReference type="EMBL" id="RGP79474.1"/>
    </source>
</evidence>
<dbReference type="Proteomes" id="UP000266234">
    <property type="component" value="Unassembled WGS sequence"/>
</dbReference>
<proteinExistence type="predicted"/>
<dbReference type="AlphaFoldDB" id="A0A395T414"/>
<protein>
    <submittedName>
        <fullName evidence="2">Uncharacterized protein</fullName>
    </submittedName>
</protein>
<sequence length="231" mass="25824">MDLAGLTRDNTELEDVSGPNGLYDLDVQILPTEQSSIIRILQEQPFPLKRLNLGSSTFLLIKVGVYVAEDTQKERREYARQEIDDLIEALEEELGDSTMSYMTVRLSHRLPAPSEWQDVGNTNNEMFSMQSKVETVATASVKLHNTRSLWSPAPVLKSNPLLPLIERHWGITNAREVLRRIAAPGSEAPGSQTPLGDSHTPVIPLRTASLQRHRGKVEPDHITTLSRARSQ</sequence>
<name>A0A395T414_9HYPO</name>
<comment type="caution">
    <text evidence="2">The sequence shown here is derived from an EMBL/GenBank/DDBJ whole genome shotgun (WGS) entry which is preliminary data.</text>
</comment>
<feature type="region of interest" description="Disordered" evidence="1">
    <location>
        <begin position="209"/>
        <end position="231"/>
    </location>
</feature>
<accession>A0A395T414</accession>
<dbReference type="EMBL" id="PXOG01000046">
    <property type="protein sequence ID" value="RGP79474.1"/>
    <property type="molecule type" value="Genomic_DNA"/>
</dbReference>
<gene>
    <name evidence="2" type="ORF">FLONG3_2435</name>
</gene>
<evidence type="ECO:0000256" key="1">
    <source>
        <dbReference type="SAM" id="MobiDB-lite"/>
    </source>
</evidence>
<reference evidence="2 3" key="1">
    <citation type="journal article" date="2018" name="PLoS Pathog.">
        <title>Evolution of structural diversity of trichothecenes, a family of toxins produced by plant pathogenic and entomopathogenic fungi.</title>
        <authorList>
            <person name="Proctor R.H."/>
            <person name="McCormick S.P."/>
            <person name="Kim H.S."/>
            <person name="Cardoza R.E."/>
            <person name="Stanley A.M."/>
            <person name="Lindo L."/>
            <person name="Kelly A."/>
            <person name="Brown D.W."/>
            <person name="Lee T."/>
            <person name="Vaughan M.M."/>
            <person name="Alexander N.J."/>
            <person name="Busman M."/>
            <person name="Gutierrez S."/>
        </authorList>
    </citation>
    <scope>NUCLEOTIDE SEQUENCE [LARGE SCALE GENOMIC DNA]</scope>
    <source>
        <strain evidence="2 3">NRRL 20695</strain>
    </source>
</reference>
<keyword evidence="3" id="KW-1185">Reference proteome</keyword>